<dbReference type="PANTHER" id="PTHR33219:SF14">
    <property type="entry name" value="PROTEIN COFACTOR ASSEMBLY OF COMPLEX C SUBUNIT B CCB3, CHLOROPLASTIC-RELATED"/>
    <property type="match status" value="1"/>
</dbReference>
<sequence length="94" mass="10620">MDALFFVFRDLSNAFFTLLTWAIIIRAVLSWFHPDPRQVLVRLLIRFTDPILLPIQRFMPDLGGLDLTPIAAIFLLQVAQSVMGALFTSLAMIG</sequence>
<feature type="transmembrane region" description="Helical" evidence="2">
    <location>
        <begin position="12"/>
        <end position="32"/>
    </location>
</feature>
<dbReference type="Pfam" id="PF02325">
    <property type="entry name" value="CCB3_YggT"/>
    <property type="match status" value="1"/>
</dbReference>
<name>A0A1F6GLG4_9PROT</name>
<dbReference type="EMBL" id="MFNF01000065">
    <property type="protein sequence ID" value="OGG98949.1"/>
    <property type="molecule type" value="Genomic_DNA"/>
</dbReference>
<dbReference type="InterPro" id="IPR003425">
    <property type="entry name" value="CCB3/YggT"/>
</dbReference>
<evidence type="ECO:0000256" key="1">
    <source>
        <dbReference type="ARBA" id="ARBA00010894"/>
    </source>
</evidence>
<comment type="caution">
    <text evidence="3">The sequence shown here is derived from an EMBL/GenBank/DDBJ whole genome shotgun (WGS) entry which is preliminary data.</text>
</comment>
<feature type="transmembrane region" description="Helical" evidence="2">
    <location>
        <begin position="70"/>
        <end position="93"/>
    </location>
</feature>
<evidence type="ECO:0008006" key="5">
    <source>
        <dbReference type="Google" id="ProtNLM"/>
    </source>
</evidence>
<dbReference type="AlphaFoldDB" id="A0A1F6GLG4"/>
<gene>
    <name evidence="3" type="ORF">A2557_13120</name>
</gene>
<comment type="similarity">
    <text evidence="1">Belongs to the YggT family.</text>
</comment>
<evidence type="ECO:0000256" key="2">
    <source>
        <dbReference type="SAM" id="Phobius"/>
    </source>
</evidence>
<dbReference type="Proteomes" id="UP000177583">
    <property type="component" value="Unassembled WGS sequence"/>
</dbReference>
<keyword evidence="2" id="KW-0472">Membrane</keyword>
<dbReference type="GO" id="GO:0016020">
    <property type="term" value="C:membrane"/>
    <property type="evidence" value="ECO:0007669"/>
    <property type="project" value="InterPro"/>
</dbReference>
<organism evidence="3 4">
    <name type="scientific">Candidatus Lambdaproteobacteria bacterium RIFOXYD2_FULL_56_26</name>
    <dbReference type="NCBI Taxonomy" id="1817773"/>
    <lineage>
        <taxon>Bacteria</taxon>
        <taxon>Pseudomonadati</taxon>
        <taxon>Pseudomonadota</taxon>
        <taxon>Candidatus Lambdaproteobacteria</taxon>
    </lineage>
</organism>
<keyword evidence="2" id="KW-1133">Transmembrane helix</keyword>
<dbReference type="PANTHER" id="PTHR33219">
    <property type="entry name" value="YLMG HOMOLOG PROTEIN 2, CHLOROPLASTIC"/>
    <property type="match status" value="1"/>
</dbReference>
<proteinExistence type="inferred from homology"/>
<protein>
    <recommendedName>
        <fullName evidence="5">YggT family protein</fullName>
    </recommendedName>
</protein>
<evidence type="ECO:0000313" key="4">
    <source>
        <dbReference type="Proteomes" id="UP000177583"/>
    </source>
</evidence>
<evidence type="ECO:0000313" key="3">
    <source>
        <dbReference type="EMBL" id="OGG98949.1"/>
    </source>
</evidence>
<reference evidence="3 4" key="1">
    <citation type="journal article" date="2016" name="Nat. Commun.">
        <title>Thousands of microbial genomes shed light on interconnected biogeochemical processes in an aquifer system.</title>
        <authorList>
            <person name="Anantharaman K."/>
            <person name="Brown C.T."/>
            <person name="Hug L.A."/>
            <person name="Sharon I."/>
            <person name="Castelle C.J."/>
            <person name="Probst A.J."/>
            <person name="Thomas B.C."/>
            <person name="Singh A."/>
            <person name="Wilkins M.J."/>
            <person name="Karaoz U."/>
            <person name="Brodie E.L."/>
            <person name="Williams K.H."/>
            <person name="Hubbard S.S."/>
            <person name="Banfield J.F."/>
        </authorList>
    </citation>
    <scope>NUCLEOTIDE SEQUENCE [LARGE SCALE GENOMIC DNA]</scope>
</reference>
<accession>A0A1F6GLG4</accession>
<keyword evidence="2" id="KW-0812">Transmembrane</keyword>